<comment type="caution">
    <text evidence="2">The sequence shown here is derived from an EMBL/GenBank/DDBJ whole genome shotgun (WGS) entry which is preliminary data.</text>
</comment>
<keyword evidence="3" id="KW-1185">Reference proteome</keyword>
<evidence type="ECO:0000313" key="3">
    <source>
        <dbReference type="Proteomes" id="UP001183388"/>
    </source>
</evidence>
<evidence type="ECO:0000313" key="2">
    <source>
        <dbReference type="EMBL" id="MDT0306063.1"/>
    </source>
</evidence>
<dbReference type="RefSeq" id="WP_311628986.1">
    <property type="nucleotide sequence ID" value="NZ_JAVREN010000004.1"/>
</dbReference>
<accession>A0ABU2L3C7</accession>
<feature type="transmembrane region" description="Helical" evidence="1">
    <location>
        <begin position="174"/>
        <end position="191"/>
    </location>
</feature>
<keyword evidence="1" id="KW-0472">Membrane</keyword>
<evidence type="ECO:0008006" key="4">
    <source>
        <dbReference type="Google" id="ProtNLM"/>
    </source>
</evidence>
<protein>
    <recommendedName>
        <fullName evidence="4">ABC transporter permease</fullName>
    </recommendedName>
</protein>
<feature type="transmembrane region" description="Helical" evidence="1">
    <location>
        <begin position="87"/>
        <end position="105"/>
    </location>
</feature>
<gene>
    <name evidence="2" type="ORF">RM780_03680</name>
</gene>
<keyword evidence="1" id="KW-1133">Transmembrane helix</keyword>
<name>A0ABU2L3C7_9ACTN</name>
<proteinExistence type="predicted"/>
<sequence length="198" mass="19932">MIWWLKARRALVALPLGLTVLALLALVIQDGSAALPSLTISGSGSTGQTRVMLFAPIPLVASVALCLDARLPPAEASGVRPVRAMDALLVASVTLAAVALCLGLGAALDSAAVAAAGRNSAFLTGLLLCVRPFAGQPAVMVPVAWVLAVVLIGFRSAGDPYAWAILPEPPGAPHAALGTALVLITGLAALLRGPRSPT</sequence>
<feature type="transmembrane region" description="Helical" evidence="1">
    <location>
        <begin position="49"/>
        <end position="67"/>
    </location>
</feature>
<organism evidence="2 3">
    <name type="scientific">Streptomyces boetiae</name>
    <dbReference type="NCBI Taxonomy" id="3075541"/>
    <lineage>
        <taxon>Bacteria</taxon>
        <taxon>Bacillati</taxon>
        <taxon>Actinomycetota</taxon>
        <taxon>Actinomycetes</taxon>
        <taxon>Kitasatosporales</taxon>
        <taxon>Streptomycetaceae</taxon>
        <taxon>Streptomyces</taxon>
    </lineage>
</organism>
<evidence type="ECO:0000256" key="1">
    <source>
        <dbReference type="SAM" id="Phobius"/>
    </source>
</evidence>
<reference evidence="3" key="1">
    <citation type="submission" date="2023-07" db="EMBL/GenBank/DDBJ databases">
        <title>30 novel species of actinomycetes from the DSMZ collection.</title>
        <authorList>
            <person name="Nouioui I."/>
        </authorList>
    </citation>
    <scope>NUCLEOTIDE SEQUENCE [LARGE SCALE GENOMIC DNA]</scope>
    <source>
        <strain evidence="3">DSM 44917</strain>
    </source>
</reference>
<feature type="transmembrane region" description="Helical" evidence="1">
    <location>
        <begin position="111"/>
        <end position="130"/>
    </location>
</feature>
<feature type="transmembrane region" description="Helical" evidence="1">
    <location>
        <begin position="137"/>
        <end position="154"/>
    </location>
</feature>
<dbReference type="EMBL" id="JAVREN010000004">
    <property type="protein sequence ID" value="MDT0306063.1"/>
    <property type="molecule type" value="Genomic_DNA"/>
</dbReference>
<keyword evidence="1" id="KW-0812">Transmembrane</keyword>
<dbReference type="Proteomes" id="UP001183388">
    <property type="component" value="Unassembled WGS sequence"/>
</dbReference>